<comment type="caution">
    <text evidence="2">The sequence shown here is derived from an EMBL/GenBank/DDBJ whole genome shotgun (WGS) entry which is preliminary data.</text>
</comment>
<reference evidence="2" key="1">
    <citation type="submission" date="2023-08" db="EMBL/GenBank/DDBJ databases">
        <title>Reference Genome Resource for the Citrus Pathogen Phytophthora citrophthora.</title>
        <authorList>
            <person name="Moller H."/>
            <person name="Coetzee B."/>
            <person name="Rose L.J."/>
            <person name="Van Niekerk J.M."/>
        </authorList>
    </citation>
    <scope>NUCLEOTIDE SEQUENCE</scope>
    <source>
        <strain evidence="2">STE-U-9442</strain>
    </source>
</reference>
<keyword evidence="1" id="KW-0812">Transmembrane</keyword>
<keyword evidence="1" id="KW-0472">Membrane</keyword>
<keyword evidence="3" id="KW-1185">Reference proteome</keyword>
<proteinExistence type="predicted"/>
<gene>
    <name evidence="2" type="ORF">P3T76_013707</name>
</gene>
<organism evidence="2 3">
    <name type="scientific">Phytophthora citrophthora</name>
    <dbReference type="NCBI Taxonomy" id="4793"/>
    <lineage>
        <taxon>Eukaryota</taxon>
        <taxon>Sar</taxon>
        <taxon>Stramenopiles</taxon>
        <taxon>Oomycota</taxon>
        <taxon>Peronosporomycetes</taxon>
        <taxon>Peronosporales</taxon>
        <taxon>Peronosporaceae</taxon>
        <taxon>Phytophthora</taxon>
    </lineage>
</organism>
<evidence type="ECO:0000313" key="2">
    <source>
        <dbReference type="EMBL" id="KAK1930750.1"/>
    </source>
</evidence>
<name>A0AAD9G2V8_9STRA</name>
<evidence type="ECO:0000256" key="1">
    <source>
        <dbReference type="SAM" id="Phobius"/>
    </source>
</evidence>
<accession>A0AAD9G2V8</accession>
<dbReference type="EMBL" id="JASMQC010000037">
    <property type="protein sequence ID" value="KAK1930750.1"/>
    <property type="molecule type" value="Genomic_DNA"/>
</dbReference>
<protein>
    <submittedName>
        <fullName evidence="2">Uncharacterized protein</fullName>
    </submittedName>
</protein>
<feature type="transmembrane region" description="Helical" evidence="1">
    <location>
        <begin position="57"/>
        <end position="79"/>
    </location>
</feature>
<dbReference type="Proteomes" id="UP001259832">
    <property type="component" value="Unassembled WGS sequence"/>
</dbReference>
<keyword evidence="1" id="KW-1133">Transmembrane helix</keyword>
<dbReference type="AlphaFoldDB" id="A0AAD9G2V8"/>
<evidence type="ECO:0000313" key="3">
    <source>
        <dbReference type="Proteomes" id="UP001259832"/>
    </source>
</evidence>
<sequence length="96" mass="10978">MLMVLRSIGDDADYGTNGKEVFDNGLRKPNKHWPDGRAVTLRSGFYSAFWLVTRVRLLSSLLVIVAWISIADIFLDFWVRVLQFEFFASNLYSGVS</sequence>